<dbReference type="InterPro" id="IPR014031">
    <property type="entry name" value="Ketoacyl_synth_C"/>
</dbReference>
<reference evidence="6 7" key="1">
    <citation type="journal article" date="2016" name="Front. Microbiol.">
        <title>Comparative Genomics Analysis of Streptomyces Species Reveals Their Adaptation to the Marine Environment and Their Diversity at the Genomic Level.</title>
        <authorList>
            <person name="Tian X."/>
            <person name="Zhang Z."/>
            <person name="Yang T."/>
            <person name="Chen M."/>
            <person name="Li J."/>
            <person name="Chen F."/>
            <person name="Yang J."/>
            <person name="Li W."/>
            <person name="Zhang B."/>
            <person name="Zhang Z."/>
            <person name="Wu J."/>
            <person name="Zhang C."/>
            <person name="Long L."/>
            <person name="Xiao J."/>
        </authorList>
    </citation>
    <scope>NUCLEOTIDE SEQUENCE [LARGE SCALE GENOMIC DNA]</scope>
    <source>
        <strain evidence="6 7">SCSIO 10390</strain>
    </source>
</reference>
<organism evidence="6 7">
    <name type="scientific">Streptomyces abyssalis</name>
    <dbReference type="NCBI Taxonomy" id="933944"/>
    <lineage>
        <taxon>Bacteria</taxon>
        <taxon>Bacillati</taxon>
        <taxon>Actinomycetota</taxon>
        <taxon>Actinomycetes</taxon>
        <taxon>Kitasatosporales</taxon>
        <taxon>Streptomycetaceae</taxon>
        <taxon>Streptomyces</taxon>
    </lineage>
</organism>
<dbReference type="InterPro" id="IPR018201">
    <property type="entry name" value="Ketoacyl_synth_AS"/>
</dbReference>
<evidence type="ECO:0000256" key="4">
    <source>
        <dbReference type="RuleBase" id="RU003694"/>
    </source>
</evidence>
<dbReference type="GO" id="GO:0004315">
    <property type="term" value="F:3-oxoacyl-[acyl-carrier-protein] synthase activity"/>
    <property type="evidence" value="ECO:0007669"/>
    <property type="project" value="InterPro"/>
</dbReference>
<dbReference type="Proteomes" id="UP000176087">
    <property type="component" value="Unassembled WGS sequence"/>
</dbReference>
<dbReference type="Pfam" id="PF00109">
    <property type="entry name" value="ketoacyl-synt"/>
    <property type="match status" value="1"/>
</dbReference>
<dbReference type="SUPFAM" id="SSF53901">
    <property type="entry name" value="Thiolase-like"/>
    <property type="match status" value="2"/>
</dbReference>
<dbReference type="InterPro" id="IPR020841">
    <property type="entry name" value="PKS_Beta-ketoAc_synthase_dom"/>
</dbReference>
<feature type="domain" description="Ketosynthase family 3 (KS3)" evidence="5">
    <location>
        <begin position="3"/>
        <end position="406"/>
    </location>
</feature>
<dbReference type="InterPro" id="IPR016039">
    <property type="entry name" value="Thiolase-like"/>
</dbReference>
<dbReference type="GO" id="GO:0006633">
    <property type="term" value="P:fatty acid biosynthetic process"/>
    <property type="evidence" value="ECO:0007669"/>
    <property type="project" value="InterPro"/>
</dbReference>
<dbReference type="Gene3D" id="3.40.47.10">
    <property type="match status" value="2"/>
</dbReference>
<accession>A0A1E7JRR8</accession>
<evidence type="ECO:0000259" key="5">
    <source>
        <dbReference type="PROSITE" id="PS52004"/>
    </source>
</evidence>
<proteinExistence type="inferred from homology"/>
<keyword evidence="2 4" id="KW-0808">Transferase</keyword>
<evidence type="ECO:0000256" key="2">
    <source>
        <dbReference type="ARBA" id="ARBA00022679"/>
    </source>
</evidence>
<evidence type="ECO:0000256" key="1">
    <source>
        <dbReference type="ARBA" id="ARBA00008467"/>
    </source>
</evidence>
<evidence type="ECO:0000313" key="6">
    <source>
        <dbReference type="EMBL" id="OEU91588.1"/>
    </source>
</evidence>
<keyword evidence="3" id="KW-0012">Acyltransferase</keyword>
<name>A0A1E7JRR8_9ACTN</name>
<dbReference type="OrthoDB" id="9808669at2"/>
<dbReference type="EMBL" id="LJGT01000037">
    <property type="protein sequence ID" value="OEU91588.1"/>
    <property type="molecule type" value="Genomic_DNA"/>
</dbReference>
<dbReference type="AlphaFoldDB" id="A0A1E7JRR8"/>
<comment type="similarity">
    <text evidence="1 4">Belongs to the thiolase-like superfamily. Beta-ketoacyl-ACP synthases family.</text>
</comment>
<dbReference type="PROSITE" id="PS00606">
    <property type="entry name" value="KS3_1"/>
    <property type="match status" value="1"/>
</dbReference>
<dbReference type="Pfam" id="PF02801">
    <property type="entry name" value="Ketoacyl-synt_C"/>
    <property type="match status" value="1"/>
</dbReference>
<dbReference type="STRING" id="933944.AN215_03335"/>
<keyword evidence="7" id="KW-1185">Reference proteome</keyword>
<dbReference type="PANTHER" id="PTHR11712:SF347">
    <property type="entry name" value="BETA KETOACYL-ACYL CARRIER PROTEIN SYNTHASE"/>
    <property type="match status" value="1"/>
</dbReference>
<sequence length="408" mass="41675">MIRREVAVTGIGAVTPAGVGAENTWRGVIAGTPTAAPDPELAGLPVDFSCRVPGFRPEDHLGRKALWRTDRCSQFAVAAALEGVRDAGLDPGTWGAARVAVIISTCFGGQSACENAHRGLLREGHEAVPPTLVPKMLHNMPAAEVSMALGARGVSLGVSAACASSANALELGRGLLVAGSCDIVIAGGADAAVTPLISSGFHRIGALSGRRDDPAAASRPFDADRDGFVLGEGAAALVLERMADALRRGARPRAILAGCGSTNDAFHATAPSPGHLVAEAALRGALSQAGATPDEVDHVNAHGTSTRLNDVTEAAMIARVLPHMPSVTSAKGALGHSFGASAAVEAALTVLTLQHQLAPPTANLETVAPDIEIDLVSKSARTQRIDLAVSNAFGFGGHNAVLVFRRYP</sequence>
<dbReference type="SMART" id="SM00825">
    <property type="entry name" value="PKS_KS"/>
    <property type="match status" value="1"/>
</dbReference>
<dbReference type="PROSITE" id="PS52004">
    <property type="entry name" value="KS3_2"/>
    <property type="match status" value="1"/>
</dbReference>
<evidence type="ECO:0000256" key="3">
    <source>
        <dbReference type="ARBA" id="ARBA00023315"/>
    </source>
</evidence>
<dbReference type="PANTHER" id="PTHR11712">
    <property type="entry name" value="POLYKETIDE SYNTHASE-RELATED"/>
    <property type="match status" value="1"/>
</dbReference>
<dbReference type="RefSeq" id="WP_070010292.1">
    <property type="nucleotide sequence ID" value="NZ_LJGS01000038.1"/>
</dbReference>
<gene>
    <name evidence="6" type="ORF">AN215_03335</name>
</gene>
<protein>
    <submittedName>
        <fullName evidence="6">3-oxoacyl-ACP synthase</fullName>
    </submittedName>
</protein>
<evidence type="ECO:0000313" key="7">
    <source>
        <dbReference type="Proteomes" id="UP000176087"/>
    </source>
</evidence>
<dbReference type="PATRIC" id="fig|933944.5.peg.2016"/>
<dbReference type="CDD" id="cd00834">
    <property type="entry name" value="KAS_I_II"/>
    <property type="match status" value="1"/>
</dbReference>
<dbReference type="FunFam" id="3.40.47.10:FF:000018">
    <property type="entry name" value="3-oxoacyl-[acyl-carrier-protein] synthase 2"/>
    <property type="match status" value="1"/>
</dbReference>
<dbReference type="NCBIfam" id="NF005589">
    <property type="entry name" value="PRK07314.1"/>
    <property type="match status" value="1"/>
</dbReference>
<comment type="caution">
    <text evidence="6">The sequence shown here is derived from an EMBL/GenBank/DDBJ whole genome shotgun (WGS) entry which is preliminary data.</text>
</comment>
<dbReference type="InterPro" id="IPR014030">
    <property type="entry name" value="Ketoacyl_synth_N"/>
</dbReference>
<dbReference type="InterPro" id="IPR000794">
    <property type="entry name" value="Beta-ketoacyl_synthase"/>
</dbReference>